<evidence type="ECO:0000313" key="4">
    <source>
        <dbReference type="Proteomes" id="UP000256328"/>
    </source>
</evidence>
<dbReference type="AlphaFoldDB" id="A0A3D8RD10"/>
<dbReference type="PANTHER" id="PTHR43625:SF78">
    <property type="entry name" value="PYRIDOXAL REDUCTASE-RELATED"/>
    <property type="match status" value="1"/>
</dbReference>
<dbReference type="InterPro" id="IPR023210">
    <property type="entry name" value="NADP_OxRdtase_dom"/>
</dbReference>
<dbReference type="Pfam" id="PF00248">
    <property type="entry name" value="Aldo_ket_red"/>
    <property type="match status" value="1"/>
</dbReference>
<evidence type="ECO:0000259" key="2">
    <source>
        <dbReference type="Pfam" id="PF00248"/>
    </source>
</evidence>
<comment type="caution">
    <text evidence="3">The sequence shown here is derived from an EMBL/GenBank/DDBJ whole genome shotgun (WGS) entry which is preliminary data.</text>
</comment>
<dbReference type="GO" id="GO:0016491">
    <property type="term" value="F:oxidoreductase activity"/>
    <property type="evidence" value="ECO:0007669"/>
    <property type="project" value="UniProtKB-KW"/>
</dbReference>
<name>A0A3D8RD10_9HELO</name>
<dbReference type="CDD" id="cd19077">
    <property type="entry name" value="AKR_AKR8A1-2"/>
    <property type="match status" value="1"/>
</dbReference>
<keyword evidence="1" id="KW-0560">Oxidoreductase</keyword>
<dbReference type="Gene3D" id="3.20.20.100">
    <property type="entry name" value="NADP-dependent oxidoreductase domain"/>
    <property type="match status" value="1"/>
</dbReference>
<dbReference type="Proteomes" id="UP000256328">
    <property type="component" value="Unassembled WGS sequence"/>
</dbReference>
<dbReference type="SUPFAM" id="SSF51430">
    <property type="entry name" value="NAD(P)-linked oxidoreductase"/>
    <property type="match status" value="1"/>
</dbReference>
<organism evidence="3 4">
    <name type="scientific">Coleophoma crateriformis</name>
    <dbReference type="NCBI Taxonomy" id="565419"/>
    <lineage>
        <taxon>Eukaryota</taxon>
        <taxon>Fungi</taxon>
        <taxon>Dikarya</taxon>
        <taxon>Ascomycota</taxon>
        <taxon>Pezizomycotina</taxon>
        <taxon>Leotiomycetes</taxon>
        <taxon>Helotiales</taxon>
        <taxon>Dermateaceae</taxon>
        <taxon>Coleophoma</taxon>
    </lineage>
</organism>
<evidence type="ECO:0000313" key="3">
    <source>
        <dbReference type="EMBL" id="RDW71937.1"/>
    </source>
</evidence>
<dbReference type="InterPro" id="IPR036812">
    <property type="entry name" value="NAD(P)_OxRdtase_dom_sf"/>
</dbReference>
<gene>
    <name evidence="3" type="ORF">BP5796_07971</name>
</gene>
<evidence type="ECO:0000256" key="1">
    <source>
        <dbReference type="ARBA" id="ARBA00023002"/>
    </source>
</evidence>
<proteinExistence type="predicted"/>
<protein>
    <recommendedName>
        <fullName evidence="2">NADP-dependent oxidoreductase domain-containing protein</fullName>
    </recommendedName>
</protein>
<sequence length="329" mass="36010">MTTTILGRKIGTTGYGLMGLTWRPQPQDIEKSFEAMRASLEVGCNFWNGGEFYGPPDYNSLTLMEKYFTKYPEDAEKVVLSIKGGIGPKGPDGSKEFVQSSIDNCLSLLKGTKTIDLFECARKDPNTPIEITVAAIDEYVKAGKIGGIALSEVGAETIRRAAKVAKIHAVEVEVSLWAMDIFSNGIAEACAENDIPVVAYSPIGRGILSGEIRSPTDIPEGDFRRSLPRFQGENFLLNMKLVDALQEFAKKKGCTAAQLAISYLEYLSKRDGNPEIIPIPGATTPSRIKENATQVTFTEEELSEINSILEKFDIKGGRYDHHHAPLLNG</sequence>
<accession>A0A3D8RD10</accession>
<keyword evidence="4" id="KW-1185">Reference proteome</keyword>
<reference evidence="3 4" key="1">
    <citation type="journal article" date="2018" name="IMA Fungus">
        <title>IMA Genome-F 9: Draft genome sequence of Annulohypoxylon stygium, Aspergillus mulundensis, Berkeleyomyces basicola (syn. Thielaviopsis basicola), Ceratocystis smalleyi, two Cercospora beticola strains, Coleophoma cylindrospora, Fusarium fracticaudum, Phialophora cf. hyalina, and Morchella septimelata.</title>
        <authorList>
            <person name="Wingfield B.D."/>
            <person name="Bills G.F."/>
            <person name="Dong Y."/>
            <person name="Huang W."/>
            <person name="Nel W.J."/>
            <person name="Swalarsk-Parry B.S."/>
            <person name="Vaghefi N."/>
            <person name="Wilken P.M."/>
            <person name="An Z."/>
            <person name="de Beer Z.W."/>
            <person name="De Vos L."/>
            <person name="Chen L."/>
            <person name="Duong T.A."/>
            <person name="Gao Y."/>
            <person name="Hammerbacher A."/>
            <person name="Kikkert J.R."/>
            <person name="Li Y."/>
            <person name="Li H."/>
            <person name="Li K."/>
            <person name="Li Q."/>
            <person name="Liu X."/>
            <person name="Ma X."/>
            <person name="Naidoo K."/>
            <person name="Pethybridge S.J."/>
            <person name="Sun J."/>
            <person name="Steenkamp E.T."/>
            <person name="van der Nest M.A."/>
            <person name="van Wyk S."/>
            <person name="Wingfield M.J."/>
            <person name="Xiong C."/>
            <person name="Yue Q."/>
            <person name="Zhang X."/>
        </authorList>
    </citation>
    <scope>NUCLEOTIDE SEQUENCE [LARGE SCALE GENOMIC DNA]</scope>
    <source>
        <strain evidence="3 4">BP5796</strain>
    </source>
</reference>
<dbReference type="InterPro" id="IPR050791">
    <property type="entry name" value="Aldo-Keto_reductase"/>
</dbReference>
<feature type="domain" description="NADP-dependent oxidoreductase" evidence="2">
    <location>
        <begin position="14"/>
        <end position="309"/>
    </location>
</feature>
<dbReference type="EMBL" id="PDLN01000011">
    <property type="protein sequence ID" value="RDW71937.1"/>
    <property type="molecule type" value="Genomic_DNA"/>
</dbReference>
<dbReference type="PANTHER" id="PTHR43625">
    <property type="entry name" value="AFLATOXIN B1 ALDEHYDE REDUCTASE"/>
    <property type="match status" value="1"/>
</dbReference>
<dbReference type="GO" id="GO:0005737">
    <property type="term" value="C:cytoplasm"/>
    <property type="evidence" value="ECO:0007669"/>
    <property type="project" value="TreeGrafter"/>
</dbReference>
<dbReference type="OrthoDB" id="37537at2759"/>